<dbReference type="GeneID" id="85315422"/>
<evidence type="ECO:0000313" key="2">
    <source>
        <dbReference type="Proteomes" id="UP001244011"/>
    </source>
</evidence>
<organism evidence="1 2">
    <name type="scientific">Phialemonium atrogriseum</name>
    <dbReference type="NCBI Taxonomy" id="1093897"/>
    <lineage>
        <taxon>Eukaryota</taxon>
        <taxon>Fungi</taxon>
        <taxon>Dikarya</taxon>
        <taxon>Ascomycota</taxon>
        <taxon>Pezizomycotina</taxon>
        <taxon>Sordariomycetes</taxon>
        <taxon>Sordariomycetidae</taxon>
        <taxon>Cephalothecales</taxon>
        <taxon>Cephalothecaceae</taxon>
        <taxon>Phialemonium</taxon>
    </lineage>
</organism>
<name>A0AAJ0BRI3_9PEZI</name>
<protein>
    <submittedName>
        <fullName evidence="1">Uncharacterized protein</fullName>
    </submittedName>
</protein>
<proteinExistence type="predicted"/>
<sequence length="281" mass="31716">MNKMTLNIKTRWLLDLYPSQTMGQNWGPDERLTPNQAPFDHTDNNLLRVLEAPVNEVQHFADGTCAWVVHVALFVFGVQGTLWTQTGNFVDATTPLAAVDYIFEPNNQNNRTSKDVCSHLIPKRLGPSGVDSIIYRYTGMVSNWQNHRPDWDCRVAVLLYGALDGFVDSFTMGFYNPDPTATQYQVHQFVVPVRAADQNLVGLQGWTKLALRWESIVTTGFQVGANEVNQLNLHDSAVNFPANGGNNIPNPPFEVLGWHYVQCVLRKWSTTAYRGYANINW</sequence>
<keyword evidence="2" id="KW-1185">Reference proteome</keyword>
<dbReference type="Proteomes" id="UP001244011">
    <property type="component" value="Unassembled WGS sequence"/>
</dbReference>
<dbReference type="EMBL" id="MU839055">
    <property type="protein sequence ID" value="KAK1761692.1"/>
    <property type="molecule type" value="Genomic_DNA"/>
</dbReference>
<dbReference type="RefSeq" id="XP_060277905.1">
    <property type="nucleotide sequence ID" value="XM_060432235.1"/>
</dbReference>
<comment type="caution">
    <text evidence="1">The sequence shown here is derived from an EMBL/GenBank/DDBJ whole genome shotgun (WGS) entry which is preliminary data.</text>
</comment>
<reference evidence="1" key="1">
    <citation type="submission" date="2023-06" db="EMBL/GenBank/DDBJ databases">
        <title>Genome-scale phylogeny and comparative genomics of the fungal order Sordariales.</title>
        <authorList>
            <consortium name="Lawrence Berkeley National Laboratory"/>
            <person name="Hensen N."/>
            <person name="Bonometti L."/>
            <person name="Westerberg I."/>
            <person name="Brannstrom I.O."/>
            <person name="Guillou S."/>
            <person name="Cros-Aarteil S."/>
            <person name="Calhoun S."/>
            <person name="Haridas S."/>
            <person name="Kuo A."/>
            <person name="Mondo S."/>
            <person name="Pangilinan J."/>
            <person name="Riley R."/>
            <person name="Labutti K."/>
            <person name="Andreopoulos B."/>
            <person name="Lipzen A."/>
            <person name="Chen C."/>
            <person name="Yanf M."/>
            <person name="Daum C."/>
            <person name="Ng V."/>
            <person name="Clum A."/>
            <person name="Steindorff A."/>
            <person name="Ohm R."/>
            <person name="Martin F."/>
            <person name="Silar P."/>
            <person name="Natvig D."/>
            <person name="Lalanne C."/>
            <person name="Gautier V."/>
            <person name="Ament-Velasquez S.L."/>
            <person name="Kruys A."/>
            <person name="Hutchinson M.I."/>
            <person name="Powell A.J."/>
            <person name="Barry K."/>
            <person name="Miller A.N."/>
            <person name="Grigoriev I.V."/>
            <person name="Debuchy R."/>
            <person name="Gladieux P."/>
            <person name="Thoren M.H."/>
            <person name="Johannesson H."/>
        </authorList>
    </citation>
    <scope>NUCLEOTIDE SEQUENCE</scope>
    <source>
        <strain evidence="1">8032-3</strain>
    </source>
</reference>
<accession>A0AAJ0BRI3</accession>
<gene>
    <name evidence="1" type="ORF">QBC33DRAFT_604033</name>
</gene>
<dbReference type="AlphaFoldDB" id="A0AAJ0BRI3"/>
<evidence type="ECO:0000313" key="1">
    <source>
        <dbReference type="EMBL" id="KAK1761692.1"/>
    </source>
</evidence>